<dbReference type="AlphaFoldDB" id="I2G0X1"/>
<feature type="region of interest" description="Disordered" evidence="1">
    <location>
        <begin position="112"/>
        <end position="131"/>
    </location>
</feature>
<feature type="compositionally biased region" description="Low complexity" evidence="1">
    <location>
        <begin position="144"/>
        <end position="156"/>
    </location>
</feature>
<name>I2G0X1_USTHO</name>
<dbReference type="OrthoDB" id="10358531at2759"/>
<evidence type="ECO:0000313" key="3">
    <source>
        <dbReference type="Proteomes" id="UP000006174"/>
    </source>
</evidence>
<dbReference type="Proteomes" id="UP000006174">
    <property type="component" value="Unassembled WGS sequence"/>
</dbReference>
<evidence type="ECO:0000256" key="1">
    <source>
        <dbReference type="SAM" id="MobiDB-lite"/>
    </source>
</evidence>
<gene>
    <name evidence="2" type="ORF">UHOR_04160</name>
</gene>
<dbReference type="EMBL" id="CAGI01000177">
    <property type="protein sequence ID" value="CCF52814.1"/>
    <property type="molecule type" value="Genomic_DNA"/>
</dbReference>
<comment type="caution">
    <text evidence="2">The sequence shown here is derived from an EMBL/GenBank/DDBJ whole genome shotgun (WGS) entry which is preliminary data.</text>
</comment>
<feature type="region of interest" description="Disordered" evidence="1">
    <location>
        <begin position="141"/>
        <end position="186"/>
    </location>
</feature>
<sequence>MVIWDVAGDLTWSACFNIQDLSTARARAVTTRRQLHHLLFFCLLQYSMLSTEELILMSKVLDAVDSRNKKEVERIVNDPLRFSLFRQMIASSILPPQHINNGTISIPSESVSDVAQARNSPSADSEQSDDKQDFQIISMSEPKQQQTTSLSPLLSTNSNLAVPKSSPPTSSDGILPPTNPASSPADRAIFLTNTQVSTKPHKTLSEQRVLCA</sequence>
<accession>I2G0X1</accession>
<keyword evidence="3" id="KW-1185">Reference proteome</keyword>
<feature type="compositionally biased region" description="Polar residues" evidence="1">
    <location>
        <begin position="112"/>
        <end position="125"/>
    </location>
</feature>
<organism evidence="2 3">
    <name type="scientific">Ustilago hordei</name>
    <name type="common">Barley covered smut fungus</name>
    <dbReference type="NCBI Taxonomy" id="120017"/>
    <lineage>
        <taxon>Eukaryota</taxon>
        <taxon>Fungi</taxon>
        <taxon>Dikarya</taxon>
        <taxon>Basidiomycota</taxon>
        <taxon>Ustilaginomycotina</taxon>
        <taxon>Ustilaginomycetes</taxon>
        <taxon>Ustilaginales</taxon>
        <taxon>Ustilaginaceae</taxon>
        <taxon>Ustilago</taxon>
    </lineage>
</organism>
<proteinExistence type="predicted"/>
<dbReference type="HOGENOM" id="CLU_1300506_0_0_1"/>
<protein>
    <submittedName>
        <fullName evidence="2">Uncharacterized protein</fullName>
    </submittedName>
</protein>
<reference evidence="2 3" key="1">
    <citation type="journal article" date="2012" name="Plant Cell">
        <title>Genome comparison of barley and maize smut fungi reveals targeted loss of RNA silencing components and species-specific presence of transposable elements.</title>
        <authorList>
            <person name="Laurie J.D."/>
            <person name="Ali S."/>
            <person name="Linning R."/>
            <person name="Mannhaupt G."/>
            <person name="Wong P."/>
            <person name="Gueldener U."/>
            <person name="Muensterkoetter M."/>
            <person name="Moore R."/>
            <person name="Kahmann R."/>
            <person name="Bakkeren G."/>
            <person name="Schirawski J."/>
        </authorList>
    </citation>
    <scope>NUCLEOTIDE SEQUENCE [LARGE SCALE GENOMIC DNA]</scope>
    <source>
        <strain evidence="3">Uh4875-4</strain>
    </source>
</reference>
<evidence type="ECO:0000313" key="2">
    <source>
        <dbReference type="EMBL" id="CCF52814.1"/>
    </source>
</evidence>